<dbReference type="RefSeq" id="WP_015705209.1">
    <property type="nucleotide sequence ID" value="NC_015663.1"/>
</dbReference>
<protein>
    <submittedName>
        <fullName evidence="5">Putative selenate reductase subunit YgfK</fullName>
    </submittedName>
</protein>
<dbReference type="Proteomes" id="UP000008881">
    <property type="component" value="Chromosome"/>
</dbReference>
<dbReference type="InterPro" id="IPR028261">
    <property type="entry name" value="DPD_II"/>
</dbReference>
<dbReference type="InterPro" id="IPR017900">
    <property type="entry name" value="4Fe4S_Fe_S_CS"/>
</dbReference>
<evidence type="ECO:0000313" key="6">
    <source>
        <dbReference type="Proteomes" id="UP000008881"/>
    </source>
</evidence>
<dbReference type="InterPro" id="IPR036188">
    <property type="entry name" value="FAD/NAD-bd_sf"/>
</dbReference>
<dbReference type="NCBIfam" id="TIGR03315">
    <property type="entry name" value="Se_ygfK"/>
    <property type="match status" value="1"/>
</dbReference>
<dbReference type="Pfam" id="PF07992">
    <property type="entry name" value="Pyr_redox_2"/>
    <property type="match status" value="1"/>
</dbReference>
<dbReference type="Gene3D" id="3.50.50.60">
    <property type="entry name" value="FAD/NAD(P)-binding domain"/>
    <property type="match status" value="1"/>
</dbReference>
<dbReference type="KEGG" id="eae:EAE_17660"/>
<evidence type="ECO:0000256" key="2">
    <source>
        <dbReference type="ARBA" id="ARBA00023004"/>
    </source>
</evidence>
<organism evidence="5 6">
    <name type="scientific">Klebsiella aerogenes (strain ATCC 13048 / DSM 30053 / CCUG 1429 / JCM 1235 / KCTC 2190 / NBRC 13534 / NCIMB 10102 / NCTC 10006 / CDC 819-56)</name>
    <name type="common">Enterobacter aerogenes</name>
    <dbReference type="NCBI Taxonomy" id="1028307"/>
    <lineage>
        <taxon>Bacteria</taxon>
        <taxon>Pseudomonadati</taxon>
        <taxon>Pseudomonadota</taxon>
        <taxon>Gammaproteobacteria</taxon>
        <taxon>Enterobacterales</taxon>
        <taxon>Enterobacteriaceae</taxon>
        <taxon>Klebsiella/Raoultella group</taxon>
        <taxon>Klebsiella</taxon>
    </lineage>
</organism>
<name>A0A0H3FV33_KLEAK</name>
<dbReference type="HOGENOM" id="CLU_014791_0_0_6"/>
<dbReference type="GeneID" id="93311722"/>
<dbReference type="PATRIC" id="fig|1028307.3.peg.3528"/>
<dbReference type="AlphaFoldDB" id="A0A0H3FV33"/>
<dbReference type="InterPro" id="IPR017701">
    <property type="entry name" value="Se_rdtase_YgfK"/>
</dbReference>
<accession>A0A0H3FV33</accession>
<evidence type="ECO:0000256" key="3">
    <source>
        <dbReference type="ARBA" id="ARBA00023014"/>
    </source>
</evidence>
<proteinExistence type="predicted"/>
<dbReference type="EMBL" id="CP002824">
    <property type="protein sequence ID" value="AEG98441.1"/>
    <property type="molecule type" value="Genomic_DNA"/>
</dbReference>
<dbReference type="SUPFAM" id="SSF51971">
    <property type="entry name" value="Nucleotide-binding domain"/>
    <property type="match status" value="1"/>
</dbReference>
<dbReference type="InterPro" id="IPR017896">
    <property type="entry name" value="4Fe4S_Fe-S-bd"/>
</dbReference>
<dbReference type="Pfam" id="PF14691">
    <property type="entry name" value="Fer4_20"/>
    <property type="match status" value="1"/>
</dbReference>
<dbReference type="SUPFAM" id="SSF51395">
    <property type="entry name" value="FMN-linked oxidoreductases"/>
    <property type="match status" value="1"/>
</dbReference>
<dbReference type="InterPro" id="IPR009051">
    <property type="entry name" value="Helical_ferredxn"/>
</dbReference>
<gene>
    <name evidence="5" type="ordered locus">EAE_17660</name>
</gene>
<dbReference type="GO" id="GO:0046872">
    <property type="term" value="F:metal ion binding"/>
    <property type="evidence" value="ECO:0007669"/>
    <property type="project" value="UniProtKB-KW"/>
</dbReference>
<keyword evidence="6" id="KW-1185">Reference proteome</keyword>
<keyword evidence="2" id="KW-0408">Iron</keyword>
<dbReference type="PANTHER" id="PTHR42783">
    <property type="entry name" value="GLUTAMATE SYNTHASE [NADPH] SMALL CHAIN"/>
    <property type="match status" value="1"/>
</dbReference>
<sequence>MGDIMRPVPFEELLTRIFDEYQQHHSIFGIPEQQFYSPANQRRVSVFGESCATPIGPAAGPHTQLAQNIITAWLTGGRFIELKTVQILDRLELEKPCIDAEDECFNTEWSTEFTLQKAWDEYLKAWFILHLLEEIFPFTPAKNGKSFIFNMSVGYNLEGIKQPPMQQFIDNMMNAAGQPKFTQYRDTLNRWLHDDAFLTRLSLDDIRPRLATLAERIPAKLVQGVTLSTMHGCPPDEIEAICRYMLEEKQLNTFVKLNPTLLGYPRVREILDTCGFDYIGLNEESFEHDLKIGQALEMLTRLMALAKSKQLGFGVKLTNTLGTVNNKGALPGDEMYMSGRALFPLSINVAALLSREFDGKLPISYSGGASQLNIRDIFETGIRPITMATDLLKPGGYLRLSQCMRELEQADGWEMNQVDVKRLNALAEKAVSMEYTQKHWKPDDRIDVGEPLPLTDCYVAPCVSACAIKQDIPEYIRLMGEQRYVDALELIYQRNALPAITGHICDHQCQYNCTRLDYDSALNIRELKKIALEKGWPEYQRRWHKPAGSGSRNPVAVIGAGPAGLAAGYFLARAGHPVTLFEREANAGGVVKNIIPHFRIPAELIQQDIEFVVNHGVNIVYGCDPHLTVEKLRQEGYRYVLIGTGTDKNSGVKLGGDNPNIHKSLNFLRAFNRGDRLNVGKHVAIVGAGNTAMDCARAALRIPGVEKATVIYRRSQQEMPAWREEYEEALQDGVTFRFLSNPEHFAADGTLTVRTMALGEPDEQGRRRPMPTDETWTLQVDTLITAISEQQDGEALAAMGIPLNDRGWPEVNADGESRLANVFLIGDVQRGPSSIVSAIGNARRASDAILKRENIRSHFGDKQWNNVDPADIYRRKGTIAIAQVDKDDRDAFVAQEAERCLECNYVCSKCVDVCPNRANVSIAVPGFDNRFQTLHLDAYCNECGNCAQFCPWQGKPYKDKVTVFSLEQDFNNSSNPGFLVEQQRVHVRQDGMTWLLDIDQRGQFAEVPPQLDAMCRIISHVHQHHHYLLGAVEV</sequence>
<keyword evidence="1" id="KW-0479">Metal-binding</keyword>
<dbReference type="eggNOG" id="COG1145">
    <property type="taxonomic scope" value="Bacteria"/>
</dbReference>
<dbReference type="eggNOG" id="COG0493">
    <property type="taxonomic scope" value="Bacteria"/>
</dbReference>
<reference evidence="5 6" key="1">
    <citation type="journal article" date="2012" name="J. Bacteriol.">
        <title>Complete genome sequence of Enterobacter aerogenes KCTC 2190.</title>
        <authorList>
            <person name="Shin S.H."/>
            <person name="Kim S."/>
            <person name="Kim J.Y."/>
            <person name="Lee S."/>
            <person name="Um Y."/>
            <person name="Oh M.K."/>
            <person name="Kim Y.R."/>
            <person name="Lee J."/>
            <person name="Yang K.S."/>
        </authorList>
    </citation>
    <scope>NUCLEOTIDE SEQUENCE [LARGE SCALE GENOMIC DNA]</scope>
    <source>
        <strain evidence="5 6">KCTC 2190</strain>
    </source>
</reference>
<dbReference type="GO" id="GO:0051536">
    <property type="term" value="F:iron-sulfur cluster binding"/>
    <property type="evidence" value="ECO:0007669"/>
    <property type="project" value="UniProtKB-KW"/>
</dbReference>
<feature type="domain" description="4Fe-4S ferredoxin-type" evidence="4">
    <location>
        <begin position="930"/>
        <end position="960"/>
    </location>
</feature>
<dbReference type="OrthoDB" id="9810782at2"/>
<evidence type="ECO:0000259" key="4">
    <source>
        <dbReference type="PROSITE" id="PS51379"/>
    </source>
</evidence>
<dbReference type="Gene3D" id="3.40.50.720">
    <property type="entry name" value="NAD(P)-binding Rossmann-like Domain"/>
    <property type="match status" value="1"/>
</dbReference>
<dbReference type="SUPFAM" id="SSF46548">
    <property type="entry name" value="alpha-helical ferredoxin"/>
    <property type="match status" value="2"/>
</dbReference>
<dbReference type="PROSITE" id="PS51379">
    <property type="entry name" value="4FE4S_FER_2"/>
    <property type="match status" value="1"/>
</dbReference>
<dbReference type="InterPro" id="IPR023753">
    <property type="entry name" value="FAD/NAD-binding_dom"/>
</dbReference>
<dbReference type="PRINTS" id="PR00419">
    <property type="entry name" value="ADXRDTASE"/>
</dbReference>
<dbReference type="Gene3D" id="1.10.1060.10">
    <property type="entry name" value="Alpha-helical ferredoxin"/>
    <property type="match status" value="1"/>
</dbReference>
<dbReference type="PANTHER" id="PTHR42783:SF3">
    <property type="entry name" value="GLUTAMATE SYNTHASE [NADPH] SMALL CHAIN-RELATED"/>
    <property type="match status" value="1"/>
</dbReference>
<keyword evidence="3" id="KW-0411">Iron-sulfur</keyword>
<dbReference type="GO" id="GO:0016491">
    <property type="term" value="F:oxidoreductase activity"/>
    <property type="evidence" value="ECO:0007669"/>
    <property type="project" value="InterPro"/>
</dbReference>
<dbReference type="PROSITE" id="PS00198">
    <property type="entry name" value="4FE4S_FER_1"/>
    <property type="match status" value="1"/>
</dbReference>
<evidence type="ECO:0000313" key="5">
    <source>
        <dbReference type="EMBL" id="AEG98441.1"/>
    </source>
</evidence>
<evidence type="ECO:0000256" key="1">
    <source>
        <dbReference type="ARBA" id="ARBA00022723"/>
    </source>
</evidence>